<dbReference type="Proteomes" id="UP000006727">
    <property type="component" value="Chromosome 6"/>
</dbReference>
<dbReference type="OMA" id="VEEDMHE"/>
<evidence type="ECO:0000256" key="4">
    <source>
        <dbReference type="ARBA" id="ARBA00075755"/>
    </source>
</evidence>
<dbReference type="Pfam" id="PF07160">
    <property type="entry name" value="SKA1"/>
    <property type="match status" value="1"/>
</dbReference>
<dbReference type="GO" id="GO:0000940">
    <property type="term" value="C:outer kinetochore"/>
    <property type="evidence" value="ECO:0000318"/>
    <property type="project" value="GO_Central"/>
</dbReference>
<dbReference type="Gramene" id="Pp3c6_12030V3.1">
    <property type="protein sequence ID" value="Pp3c6_12030V3.1"/>
    <property type="gene ID" value="Pp3c6_12030"/>
</dbReference>
<keyword evidence="8" id="KW-1185">Reference proteome</keyword>
<evidence type="ECO:0000313" key="6">
    <source>
        <dbReference type="EMBL" id="PNR52472.1"/>
    </source>
</evidence>
<dbReference type="EnsemblPlants" id="Pp3c6_12030V3.2">
    <property type="protein sequence ID" value="Pp3c6_12030V3.2"/>
    <property type="gene ID" value="Pp3c6_12030"/>
</dbReference>
<dbReference type="PANTHER" id="PTHR28573:SF1">
    <property type="entry name" value="SPINDLE AND KINETOCHORE-ASSOCIATED PROTEIN 1"/>
    <property type="match status" value="1"/>
</dbReference>
<dbReference type="Gramene" id="Pp3c6_12030V3.2">
    <property type="protein sequence ID" value="Pp3c6_12030V3.2"/>
    <property type="gene ID" value="Pp3c6_12030"/>
</dbReference>
<dbReference type="EnsemblPlants" id="Pp3c6_12030V3.1">
    <property type="protein sequence ID" value="Pp3c6_12030V3.1"/>
    <property type="gene ID" value="Pp3c6_12030"/>
</dbReference>
<dbReference type="GO" id="GO:0005876">
    <property type="term" value="C:spindle microtubule"/>
    <property type="evidence" value="ECO:0000318"/>
    <property type="project" value="GO_Central"/>
</dbReference>
<sequence length="264" mass="29126">MEMSATGTAKVDLDALMASFNERINLLRNLTLVRSGGSHVGELKSLDTALSTAEHHLRVIKAFMKREAESLAKVQVLVELSSQQTAKLQQICSNLPARLPGNEMHVEPAVASSTSNPQKANNSTAVPAKTAPPKEKRGKEPPPRWYVSVDELSSLSSYMRGRLTLEKLNTAIDEMATFATGNAKLLTAPRQKLGEEGWNRVLELRDIAIAENVKGKHFFLESDLKGEVLKLDHTGKAVLTVLRHLGRINEIRCGRNRVFSINRN</sequence>
<proteinExistence type="inferred from homology"/>
<evidence type="ECO:0000256" key="2">
    <source>
        <dbReference type="ARBA" id="ARBA00023054"/>
    </source>
</evidence>
<dbReference type="GO" id="GO:0051301">
    <property type="term" value="P:cell division"/>
    <property type="evidence" value="ECO:0007669"/>
    <property type="project" value="InterPro"/>
</dbReference>
<reference evidence="7" key="3">
    <citation type="submission" date="2020-12" db="UniProtKB">
        <authorList>
            <consortium name="EnsemblPlants"/>
        </authorList>
    </citation>
    <scope>IDENTIFICATION</scope>
</reference>
<evidence type="ECO:0000313" key="8">
    <source>
        <dbReference type="Proteomes" id="UP000006727"/>
    </source>
</evidence>
<reference evidence="6 8" key="2">
    <citation type="journal article" date="2018" name="Plant J.">
        <title>The Physcomitrella patens chromosome-scale assembly reveals moss genome structure and evolution.</title>
        <authorList>
            <person name="Lang D."/>
            <person name="Ullrich K.K."/>
            <person name="Murat F."/>
            <person name="Fuchs J."/>
            <person name="Jenkins J."/>
            <person name="Haas F.B."/>
            <person name="Piednoel M."/>
            <person name="Gundlach H."/>
            <person name="Van Bel M."/>
            <person name="Meyberg R."/>
            <person name="Vives C."/>
            <person name="Morata J."/>
            <person name="Symeonidi A."/>
            <person name="Hiss M."/>
            <person name="Muchero W."/>
            <person name="Kamisugi Y."/>
            <person name="Saleh O."/>
            <person name="Blanc G."/>
            <person name="Decker E.L."/>
            <person name="van Gessel N."/>
            <person name="Grimwood J."/>
            <person name="Hayes R.D."/>
            <person name="Graham S.W."/>
            <person name="Gunter L.E."/>
            <person name="McDaniel S.F."/>
            <person name="Hoernstein S.N.W."/>
            <person name="Larsson A."/>
            <person name="Li F.W."/>
            <person name="Perroud P.F."/>
            <person name="Phillips J."/>
            <person name="Ranjan P."/>
            <person name="Rokshar D.S."/>
            <person name="Rothfels C.J."/>
            <person name="Schneider L."/>
            <person name="Shu S."/>
            <person name="Stevenson D.W."/>
            <person name="Thummler F."/>
            <person name="Tillich M."/>
            <person name="Villarreal Aguilar J.C."/>
            <person name="Widiez T."/>
            <person name="Wong G.K."/>
            <person name="Wymore A."/>
            <person name="Zhang Y."/>
            <person name="Zimmer A.D."/>
            <person name="Quatrano R.S."/>
            <person name="Mayer K.F.X."/>
            <person name="Goodstein D."/>
            <person name="Casacuberta J.M."/>
            <person name="Vandepoele K."/>
            <person name="Reski R."/>
            <person name="Cuming A.C."/>
            <person name="Tuskan G.A."/>
            <person name="Maumus F."/>
            <person name="Salse J."/>
            <person name="Schmutz J."/>
            <person name="Rensing S.A."/>
        </authorList>
    </citation>
    <scope>NUCLEOTIDE SEQUENCE [LARGE SCALE GENOMIC DNA]</scope>
    <source>
        <strain evidence="7 8">cv. Gransden 2004</strain>
    </source>
</reference>
<feature type="compositionally biased region" description="Basic and acidic residues" evidence="5">
    <location>
        <begin position="132"/>
        <end position="142"/>
    </location>
</feature>
<dbReference type="OrthoDB" id="5962at2759"/>
<dbReference type="STRING" id="3218.A0A2K1KFB9"/>
<keyword evidence="2" id="KW-0175">Coiled coil</keyword>
<accession>A0A2K1KFB9</accession>
<dbReference type="FunCoup" id="A0A2K1KFB9">
    <property type="interactions" value="1002"/>
</dbReference>
<dbReference type="InterPro" id="IPR042031">
    <property type="entry name" value="SKA1_MBD_sf"/>
</dbReference>
<dbReference type="EnsemblPlants" id="Pp3c6_12030V3.3">
    <property type="protein sequence ID" value="Pp3c6_12030V3.3"/>
    <property type="gene ID" value="Pp3c6_12030"/>
</dbReference>
<dbReference type="Gene3D" id="1.10.10.1890">
    <property type="entry name" value="Ska1 microtubule binding domain-like"/>
    <property type="match status" value="1"/>
</dbReference>
<dbReference type="RefSeq" id="XP_024377567.1">
    <property type="nucleotide sequence ID" value="XM_024521799.2"/>
</dbReference>
<evidence type="ECO:0000256" key="5">
    <source>
        <dbReference type="SAM" id="MobiDB-lite"/>
    </source>
</evidence>
<dbReference type="GO" id="GO:0031110">
    <property type="term" value="P:regulation of microtubule polymerization or depolymerization"/>
    <property type="evidence" value="ECO:0000318"/>
    <property type="project" value="GO_Central"/>
</dbReference>
<dbReference type="Gramene" id="Pp3c6_12030V3.3">
    <property type="protein sequence ID" value="Pp3c6_12030V3.3"/>
    <property type="gene ID" value="Pp3c6_12030"/>
</dbReference>
<dbReference type="InterPro" id="IPR009829">
    <property type="entry name" value="SKA1"/>
</dbReference>
<dbReference type="GO" id="GO:0007059">
    <property type="term" value="P:chromosome segregation"/>
    <property type="evidence" value="ECO:0000318"/>
    <property type="project" value="GO_Central"/>
</dbReference>
<dbReference type="AlphaFoldDB" id="A0A2K1KFB9"/>
<evidence type="ECO:0000256" key="3">
    <source>
        <dbReference type="ARBA" id="ARBA00068507"/>
    </source>
</evidence>
<name>A0A2K1KFB9_PHYPA</name>
<evidence type="ECO:0000256" key="1">
    <source>
        <dbReference type="ARBA" id="ARBA00006836"/>
    </source>
</evidence>
<dbReference type="PaxDb" id="3218-PP1S113_202V6.1"/>
<feature type="compositionally biased region" description="Polar residues" evidence="5">
    <location>
        <begin position="111"/>
        <end position="125"/>
    </location>
</feature>
<dbReference type="PANTHER" id="PTHR28573">
    <property type="entry name" value="SPINDLE AND KINETOCHORE-ASSOCIATED PROTEIN 1"/>
    <property type="match status" value="1"/>
</dbReference>
<organism evidence="6">
    <name type="scientific">Physcomitrium patens</name>
    <name type="common">Spreading-leaved earth moss</name>
    <name type="synonym">Physcomitrella patens</name>
    <dbReference type="NCBI Taxonomy" id="3218"/>
    <lineage>
        <taxon>Eukaryota</taxon>
        <taxon>Viridiplantae</taxon>
        <taxon>Streptophyta</taxon>
        <taxon>Embryophyta</taxon>
        <taxon>Bryophyta</taxon>
        <taxon>Bryophytina</taxon>
        <taxon>Bryopsida</taxon>
        <taxon>Funariidae</taxon>
        <taxon>Funariales</taxon>
        <taxon>Funariaceae</taxon>
        <taxon>Physcomitrium</taxon>
    </lineage>
</organism>
<dbReference type="FunFam" id="1.10.10.1890:FF:000002">
    <property type="entry name" value="Spindle and kinetochore-associated protein 1"/>
    <property type="match status" value="1"/>
</dbReference>
<comment type="similarity">
    <text evidence="1">Belongs to the SKA1 family.</text>
</comment>
<dbReference type="KEGG" id="ppp:112283277"/>
<gene>
    <name evidence="7" type="primary">LOC112283277</name>
    <name evidence="6" type="ORF">PHYPA_008846</name>
</gene>
<evidence type="ECO:0000313" key="7">
    <source>
        <dbReference type="EnsemblPlants" id="Pp3c6_12030V3.1"/>
    </source>
</evidence>
<feature type="region of interest" description="Disordered" evidence="5">
    <location>
        <begin position="107"/>
        <end position="145"/>
    </location>
</feature>
<reference evidence="6 8" key="1">
    <citation type="journal article" date="2008" name="Science">
        <title>The Physcomitrella genome reveals evolutionary insights into the conquest of land by plants.</title>
        <authorList>
            <person name="Rensing S."/>
            <person name="Lang D."/>
            <person name="Zimmer A."/>
            <person name="Terry A."/>
            <person name="Salamov A."/>
            <person name="Shapiro H."/>
            <person name="Nishiyama T."/>
            <person name="Perroud P.-F."/>
            <person name="Lindquist E."/>
            <person name="Kamisugi Y."/>
            <person name="Tanahashi T."/>
            <person name="Sakakibara K."/>
            <person name="Fujita T."/>
            <person name="Oishi K."/>
            <person name="Shin-I T."/>
            <person name="Kuroki Y."/>
            <person name="Toyoda A."/>
            <person name="Suzuki Y."/>
            <person name="Hashimoto A."/>
            <person name="Yamaguchi K."/>
            <person name="Sugano A."/>
            <person name="Kohara Y."/>
            <person name="Fujiyama A."/>
            <person name="Anterola A."/>
            <person name="Aoki S."/>
            <person name="Ashton N."/>
            <person name="Barbazuk W.B."/>
            <person name="Barker E."/>
            <person name="Bennetzen J."/>
            <person name="Bezanilla M."/>
            <person name="Blankenship R."/>
            <person name="Cho S.H."/>
            <person name="Dutcher S."/>
            <person name="Estelle M."/>
            <person name="Fawcett J.A."/>
            <person name="Gundlach H."/>
            <person name="Hanada K."/>
            <person name="Heyl A."/>
            <person name="Hicks K.A."/>
            <person name="Hugh J."/>
            <person name="Lohr M."/>
            <person name="Mayer K."/>
            <person name="Melkozernov A."/>
            <person name="Murata T."/>
            <person name="Nelson D."/>
            <person name="Pils B."/>
            <person name="Prigge M."/>
            <person name="Reiss B."/>
            <person name="Renner T."/>
            <person name="Rombauts S."/>
            <person name="Rushton P."/>
            <person name="Sanderfoot A."/>
            <person name="Schween G."/>
            <person name="Shiu S.-H."/>
            <person name="Stueber K."/>
            <person name="Theodoulou F.L."/>
            <person name="Tu H."/>
            <person name="Van de Peer Y."/>
            <person name="Verrier P.J."/>
            <person name="Waters E."/>
            <person name="Wood A."/>
            <person name="Yang L."/>
            <person name="Cove D."/>
            <person name="Cuming A."/>
            <person name="Hasebe M."/>
            <person name="Lucas S."/>
            <person name="Mishler D.B."/>
            <person name="Reski R."/>
            <person name="Grigoriev I."/>
            <person name="Quatrano R.S."/>
            <person name="Boore J.L."/>
        </authorList>
    </citation>
    <scope>NUCLEOTIDE SEQUENCE [LARGE SCALE GENOMIC DNA]</scope>
    <source>
        <strain evidence="7 8">cv. Gransden 2004</strain>
    </source>
</reference>
<dbReference type="EMBL" id="ABEU02000006">
    <property type="protein sequence ID" value="PNR52472.1"/>
    <property type="molecule type" value="Genomic_DNA"/>
</dbReference>
<protein>
    <recommendedName>
        <fullName evidence="3">SKA complex subunit 1 homolog</fullName>
    </recommendedName>
    <alternativeName>
        <fullName evidence="4">Spindle and kinetochore-associated protein 1 homolog</fullName>
    </alternativeName>
</protein>
<dbReference type="GO" id="GO:0072686">
    <property type="term" value="C:mitotic spindle"/>
    <property type="evidence" value="ECO:0000318"/>
    <property type="project" value="GO_Central"/>
</dbReference>
<dbReference type="GO" id="GO:0008017">
    <property type="term" value="F:microtubule binding"/>
    <property type="evidence" value="ECO:0000318"/>
    <property type="project" value="GO_Central"/>
</dbReference>
<dbReference type="GeneID" id="112283277"/>
<dbReference type="GO" id="GO:0000278">
    <property type="term" value="P:mitotic cell cycle"/>
    <property type="evidence" value="ECO:0000318"/>
    <property type="project" value="GO_Central"/>
</dbReference>